<accession>A0ABV1K5W5</accession>
<dbReference type="EMBL" id="JBEDNQ010000001">
    <property type="protein sequence ID" value="MEQ3548992.1"/>
    <property type="molecule type" value="Genomic_DNA"/>
</dbReference>
<keyword evidence="1" id="KW-0378">Hydrolase</keyword>
<dbReference type="Proteomes" id="UP001494902">
    <property type="component" value="Unassembled WGS sequence"/>
</dbReference>
<dbReference type="InterPro" id="IPR037175">
    <property type="entry name" value="KFase_sf"/>
</dbReference>
<gene>
    <name evidence="1" type="ORF">WIS52_00800</name>
</gene>
<evidence type="ECO:0000313" key="2">
    <source>
        <dbReference type="Proteomes" id="UP001494902"/>
    </source>
</evidence>
<dbReference type="EC" id="3.5.-.-" evidence="1"/>
<proteinExistence type="predicted"/>
<dbReference type="PANTHER" id="PTHR31118">
    <property type="entry name" value="CYCLASE-LIKE PROTEIN 2"/>
    <property type="match status" value="1"/>
</dbReference>
<reference evidence="1 2" key="1">
    <citation type="submission" date="2024-03" db="EMBL/GenBank/DDBJ databases">
        <title>Draft genome sequence of Pseudonocardia nematodicida JCM 31783.</title>
        <authorList>
            <person name="Butdee W."/>
            <person name="Duangmal K."/>
        </authorList>
    </citation>
    <scope>NUCLEOTIDE SEQUENCE [LARGE SCALE GENOMIC DNA]</scope>
    <source>
        <strain evidence="1 2">JCM 31783</strain>
    </source>
</reference>
<comment type="caution">
    <text evidence="1">The sequence shown here is derived from an EMBL/GenBank/DDBJ whole genome shotgun (WGS) entry which is preliminary data.</text>
</comment>
<dbReference type="GO" id="GO:0016787">
    <property type="term" value="F:hydrolase activity"/>
    <property type="evidence" value="ECO:0007669"/>
    <property type="project" value="UniProtKB-KW"/>
</dbReference>
<keyword evidence="2" id="KW-1185">Reference proteome</keyword>
<dbReference type="Pfam" id="PF04199">
    <property type="entry name" value="Cyclase"/>
    <property type="match status" value="1"/>
</dbReference>
<dbReference type="InterPro" id="IPR007325">
    <property type="entry name" value="KFase/CYL"/>
</dbReference>
<dbReference type="SUPFAM" id="SSF102198">
    <property type="entry name" value="Putative cyclase"/>
    <property type="match status" value="1"/>
</dbReference>
<dbReference type="PANTHER" id="PTHR31118:SF32">
    <property type="entry name" value="KYNURENINE FORMAMIDASE"/>
    <property type="match status" value="1"/>
</dbReference>
<name>A0ABV1K5W5_9PSEU</name>
<dbReference type="Gene3D" id="3.50.30.50">
    <property type="entry name" value="Putative cyclase"/>
    <property type="match status" value="1"/>
</dbReference>
<protein>
    <submittedName>
        <fullName evidence="1">Cyclase family protein</fullName>
        <ecNumber evidence="1">3.5.-.-</ecNumber>
    </submittedName>
</protein>
<organism evidence="1 2">
    <name type="scientific">Pseudonocardia nematodicida</name>
    <dbReference type="NCBI Taxonomy" id="1206997"/>
    <lineage>
        <taxon>Bacteria</taxon>
        <taxon>Bacillati</taxon>
        <taxon>Actinomycetota</taxon>
        <taxon>Actinomycetes</taxon>
        <taxon>Pseudonocardiales</taxon>
        <taxon>Pseudonocardiaceae</taxon>
        <taxon>Pseudonocardia</taxon>
    </lineage>
</organism>
<evidence type="ECO:0000313" key="1">
    <source>
        <dbReference type="EMBL" id="MEQ3548992.1"/>
    </source>
</evidence>
<sequence length="212" mass="22601">MKIYDITLPIHPEMLHWGRKPEVEIVESLANGDASNVTRWRIGAHTGTHVDAPAHFVDGATPIDEVSLDSMVGPAVVVDMTGLTGDVTAADLDAAGVAGEKRILLKTTNSAGPLKETERAPSWIGLAPDAAKWIVANGVELIGIDYLTIESHSRTESWDSHHVLLGNDVLILENADLDAVAPGRYELVCLPAKLAGADGSFTRAILIDRDGE</sequence>
<dbReference type="RefSeq" id="WP_349296084.1">
    <property type="nucleotide sequence ID" value="NZ_JBEDNQ010000001.1"/>
</dbReference>